<dbReference type="InterPro" id="IPR054241">
    <property type="entry name" value="DUF6968"/>
</dbReference>
<gene>
    <name evidence="2" type="ORF">D9T17_07785</name>
</gene>
<name>A0A3N2RJW1_LYSEN</name>
<dbReference type="Pfam" id="PF22302">
    <property type="entry name" value="DUF6968"/>
    <property type="match status" value="1"/>
</dbReference>
<evidence type="ECO:0000313" key="2">
    <source>
        <dbReference type="EMBL" id="ROU07674.1"/>
    </source>
</evidence>
<accession>A0A3N2RJW1</accession>
<dbReference type="Proteomes" id="UP000275910">
    <property type="component" value="Unassembled WGS sequence"/>
</dbReference>
<comment type="caution">
    <text evidence="2">The sequence shown here is derived from an EMBL/GenBank/DDBJ whole genome shotgun (WGS) entry which is preliminary data.</text>
</comment>
<proteinExistence type="predicted"/>
<dbReference type="RefSeq" id="WP_123646914.1">
    <property type="nucleotide sequence ID" value="NZ_RCTY01000020.1"/>
</dbReference>
<sequence>MWLAERSLRSVAADGSAATLWVRIGPPQARSEDCVCAVELDSGSGPASRHEIHGVDAWQAIVLAMGFARGMLQAQVGQGHRLLWPEDDEPYDLDAIFPSAK</sequence>
<reference evidence="2 3" key="1">
    <citation type="submission" date="2018-10" db="EMBL/GenBank/DDBJ databases">
        <title>The genome of Lysobacter enzymogenes OH11.</title>
        <authorList>
            <person name="Liu F."/>
            <person name="Zhao Y."/>
            <person name="Qian G."/>
            <person name="Chen Y."/>
            <person name="Xu H."/>
        </authorList>
    </citation>
    <scope>NUCLEOTIDE SEQUENCE [LARGE SCALE GENOMIC DNA]</scope>
    <source>
        <strain evidence="2 3">OH11</strain>
    </source>
</reference>
<feature type="domain" description="DUF6968" evidence="1">
    <location>
        <begin position="4"/>
        <end position="91"/>
    </location>
</feature>
<organism evidence="2 3">
    <name type="scientific">Lysobacter enzymogenes</name>
    <dbReference type="NCBI Taxonomy" id="69"/>
    <lineage>
        <taxon>Bacteria</taxon>
        <taxon>Pseudomonadati</taxon>
        <taxon>Pseudomonadota</taxon>
        <taxon>Gammaproteobacteria</taxon>
        <taxon>Lysobacterales</taxon>
        <taxon>Lysobacteraceae</taxon>
        <taxon>Lysobacter</taxon>
    </lineage>
</organism>
<evidence type="ECO:0000259" key="1">
    <source>
        <dbReference type="Pfam" id="PF22302"/>
    </source>
</evidence>
<dbReference type="AlphaFoldDB" id="A0A3N2RJW1"/>
<evidence type="ECO:0000313" key="3">
    <source>
        <dbReference type="Proteomes" id="UP000275910"/>
    </source>
</evidence>
<dbReference type="EMBL" id="RCTY01000020">
    <property type="protein sequence ID" value="ROU07674.1"/>
    <property type="molecule type" value="Genomic_DNA"/>
</dbReference>
<protein>
    <recommendedName>
        <fullName evidence="1">DUF6968 domain-containing protein</fullName>
    </recommendedName>
</protein>